<keyword evidence="5" id="KW-1185">Reference proteome</keyword>
<comment type="caution">
    <text evidence="4">The sequence shown here is derived from an EMBL/GenBank/DDBJ whole genome shotgun (WGS) entry which is preliminary data.</text>
</comment>
<evidence type="ECO:0000256" key="2">
    <source>
        <dbReference type="SAM" id="Phobius"/>
    </source>
</evidence>
<feature type="region of interest" description="Disordered" evidence="1">
    <location>
        <begin position="44"/>
        <end position="63"/>
    </location>
</feature>
<keyword evidence="2" id="KW-0472">Membrane</keyword>
<keyword evidence="2" id="KW-1133">Transmembrane helix</keyword>
<dbReference type="AlphaFoldDB" id="A0A2G1WG22"/>
<evidence type="ECO:0000256" key="1">
    <source>
        <dbReference type="SAM" id="MobiDB-lite"/>
    </source>
</evidence>
<accession>A0A2G1WG22</accession>
<dbReference type="RefSeq" id="WP_180271836.1">
    <property type="nucleotide sequence ID" value="NZ_NHOA01000134.1"/>
</dbReference>
<keyword evidence="2" id="KW-0812">Transmembrane</keyword>
<dbReference type="Proteomes" id="UP000222824">
    <property type="component" value="Unassembled WGS sequence"/>
</dbReference>
<evidence type="ECO:0000313" key="4">
    <source>
        <dbReference type="EMBL" id="PHQ37933.1"/>
    </source>
</evidence>
<evidence type="ECO:0000313" key="5">
    <source>
        <dbReference type="Proteomes" id="UP000222824"/>
    </source>
</evidence>
<organism evidence="4 5">
    <name type="scientific">Halorubrum persicum</name>
    <dbReference type="NCBI Taxonomy" id="1383844"/>
    <lineage>
        <taxon>Archaea</taxon>
        <taxon>Methanobacteriati</taxon>
        <taxon>Methanobacteriota</taxon>
        <taxon>Stenosarchaea group</taxon>
        <taxon>Halobacteria</taxon>
        <taxon>Halobacteriales</taxon>
        <taxon>Haloferacaceae</taxon>
        <taxon>Halorubrum</taxon>
    </lineage>
</organism>
<feature type="domain" description="Archaeal Type IV pilin N-terminal" evidence="3">
    <location>
        <begin position="4"/>
        <end position="35"/>
    </location>
</feature>
<reference evidence="4 5" key="1">
    <citation type="journal article" date="2014" name="Front. Microbiol.">
        <title>Population and genomic analysis of the genus Halorubrum.</title>
        <authorList>
            <person name="Fullmer M.S."/>
            <person name="Soucy S.M."/>
            <person name="Swithers K.S."/>
            <person name="Makkay A.M."/>
            <person name="Wheeler R."/>
            <person name="Ventosa A."/>
            <person name="Gogarten J.P."/>
            <person name="Papke R.T."/>
        </authorList>
    </citation>
    <scope>NUCLEOTIDE SEQUENCE [LARGE SCALE GENOMIC DNA]</scope>
    <source>
        <strain evidence="4 5">C49</strain>
    </source>
</reference>
<dbReference type="Pfam" id="PF07790">
    <property type="entry name" value="Pilin_N"/>
    <property type="match status" value="1"/>
</dbReference>
<dbReference type="InterPro" id="IPR013373">
    <property type="entry name" value="Flagellin/pilin_N_arc"/>
</dbReference>
<proteinExistence type="predicted"/>
<dbReference type="NCBIfam" id="TIGR02537">
    <property type="entry name" value="arch_flag_Nterm"/>
    <property type="match status" value="1"/>
</dbReference>
<gene>
    <name evidence="4" type="ORF">DJ69_14180</name>
</gene>
<protein>
    <recommendedName>
        <fullName evidence="3">Archaeal Type IV pilin N-terminal domain-containing protein</fullName>
    </recommendedName>
</protein>
<evidence type="ECO:0000259" key="3">
    <source>
        <dbReference type="Pfam" id="PF07790"/>
    </source>
</evidence>
<sequence>MDERAISPVIGVALVVVITLLLATMFAAGAIHLADFGSEREDVHDLTDGPVDGDADATAGDESHAGELVRAVDDGAGATTTHVVNYTVAADSDTAGNSLNSVTVEYESGSVDVSGVDERAAVTLVGIDGDRDGTVETDATGDVECCPPGDGVIVSDGGNTLRIEFSGSYSLEAGDALAVRYESVTNPSAGEYGVSVTVNGEVNDGGGSVQIR</sequence>
<dbReference type="EMBL" id="NHOA01000134">
    <property type="protein sequence ID" value="PHQ37933.1"/>
    <property type="molecule type" value="Genomic_DNA"/>
</dbReference>
<dbReference type="InterPro" id="IPR012859">
    <property type="entry name" value="Pilin_N_archaeal"/>
</dbReference>
<dbReference type="OrthoDB" id="346326at2157"/>
<name>A0A2G1WG22_9EURY</name>
<feature type="transmembrane region" description="Helical" evidence="2">
    <location>
        <begin position="6"/>
        <end position="31"/>
    </location>
</feature>